<dbReference type="AlphaFoldDB" id="A0A2H9THH8"/>
<sequence length="408" mass="44486">MVKAGSAVDDFVNQLLPHLTAGDIIIDGGNSLYTDTERRVKTLSAQGVHFVGCGVSGGEEGARYGPSMMPGGSPGAWPHLREMLQAVSAKADGVPCCDWVGEGGAGHFVKMVHNGIEYGDMQLICEAFHLMHDGLGLGYEEMSAVFGEWNKSELESFLIQITSDILKFQQDGHYLVDRIRDAAGQKGTGKWTVEASLDMGIPVTLVSEAVFARSLSALKEERLRASKILVGPKTAGFTKDKTEILEHLKKALYGAKIISYAQGFMLFSEASKTFNWNLNMGAIATMWKGGCIIKSAFLGDIRKAFDRNPNLENLLFDSFFTQALAQAHPSWRLILSESILIGLPVPALSSALAFYDGYRCERLPANLLQAQRDYFGAHTFELLDNPGVYKHVNWTGQGGTTSSTNYQA</sequence>
<dbReference type="InterPro" id="IPR008927">
    <property type="entry name" value="6-PGluconate_DH-like_C_sf"/>
</dbReference>
<dbReference type="SMART" id="SM01350">
    <property type="entry name" value="6PGD"/>
    <property type="match status" value="1"/>
</dbReference>
<dbReference type="STRING" id="1246581.A0A2H9THH8"/>
<comment type="similarity">
    <text evidence="3 10">Belongs to the 6-phosphogluconate dehydrogenase family.</text>
</comment>
<dbReference type="OrthoDB" id="434986at2759"/>
<dbReference type="GO" id="GO:0050661">
    <property type="term" value="F:NADP binding"/>
    <property type="evidence" value="ECO:0007669"/>
    <property type="project" value="EnsemblFungi"/>
</dbReference>
<dbReference type="InterPro" id="IPR036291">
    <property type="entry name" value="NAD(P)-bd_dom_sf"/>
</dbReference>
<dbReference type="InterPro" id="IPR006115">
    <property type="entry name" value="6PGDH_NADP-bd"/>
</dbReference>
<dbReference type="Proteomes" id="UP000240830">
    <property type="component" value="Unassembled WGS sequence"/>
</dbReference>
<evidence type="ECO:0000256" key="9">
    <source>
        <dbReference type="ARBA" id="ARBA00048640"/>
    </source>
</evidence>
<evidence type="ECO:0000256" key="8">
    <source>
        <dbReference type="ARBA" id="ARBA00023126"/>
    </source>
</evidence>
<reference evidence="12 13" key="1">
    <citation type="submission" date="2016-10" db="EMBL/GenBank/DDBJ databases">
        <title>The genome of Paramicrosporidium saccamoebae is the missing link in understanding Cryptomycota and Microsporidia evolution.</title>
        <authorList>
            <person name="Quandt C.A."/>
            <person name="Beaudet D."/>
            <person name="Corsaro D."/>
            <person name="Michel R."/>
            <person name="Corradi N."/>
            <person name="James T."/>
        </authorList>
    </citation>
    <scope>NUCLEOTIDE SEQUENCE [LARGE SCALE GENOMIC DNA]</scope>
    <source>
        <strain evidence="12 13">KSL3</strain>
    </source>
</reference>
<keyword evidence="7 10" id="KW-0311">Gluconate utilization</keyword>
<dbReference type="InterPro" id="IPR006113">
    <property type="entry name" value="6PGDH_Gnd/GntZ"/>
</dbReference>
<comment type="catalytic activity">
    <reaction evidence="9 10">
        <text>6-phospho-D-gluconate + NADP(+) = D-ribulose 5-phosphate + CO2 + NADPH</text>
        <dbReference type="Rhea" id="RHEA:10116"/>
        <dbReference type="ChEBI" id="CHEBI:16526"/>
        <dbReference type="ChEBI" id="CHEBI:57783"/>
        <dbReference type="ChEBI" id="CHEBI:58121"/>
        <dbReference type="ChEBI" id="CHEBI:58349"/>
        <dbReference type="ChEBI" id="CHEBI:58759"/>
        <dbReference type="EC" id="1.1.1.44"/>
    </reaction>
</comment>
<dbReference type="Pfam" id="PF03446">
    <property type="entry name" value="NAD_binding_2"/>
    <property type="match status" value="1"/>
</dbReference>
<keyword evidence="13" id="KW-1185">Reference proteome</keyword>
<name>A0A2H9THH8_9FUNG</name>
<dbReference type="EC" id="1.1.1.44" evidence="10"/>
<dbReference type="NCBIfam" id="NF006765">
    <property type="entry name" value="PRK09287.1"/>
    <property type="match status" value="1"/>
</dbReference>
<evidence type="ECO:0000313" key="12">
    <source>
        <dbReference type="EMBL" id="PJF17232.1"/>
    </source>
</evidence>
<dbReference type="Pfam" id="PF00393">
    <property type="entry name" value="6PGD"/>
    <property type="match status" value="1"/>
</dbReference>
<proteinExistence type="inferred from homology"/>
<comment type="function">
    <text evidence="1">Catalyzes the oxidative decarboxylation of 6-phosphogluconate to ribulose 5-phosphate and CO(2), with concomitant reduction of NADP to NADPH.</text>
</comment>
<organism evidence="12 13">
    <name type="scientific">Paramicrosporidium saccamoebae</name>
    <dbReference type="NCBI Taxonomy" id="1246581"/>
    <lineage>
        <taxon>Eukaryota</taxon>
        <taxon>Fungi</taxon>
        <taxon>Fungi incertae sedis</taxon>
        <taxon>Cryptomycota</taxon>
        <taxon>Cryptomycota incertae sedis</taxon>
        <taxon>Paramicrosporidium</taxon>
    </lineage>
</organism>
<dbReference type="GO" id="GO:0009051">
    <property type="term" value="P:pentose-phosphate shunt, oxidative branch"/>
    <property type="evidence" value="ECO:0007669"/>
    <property type="project" value="EnsemblFungi"/>
</dbReference>
<keyword evidence="5 10" id="KW-0521">NADP</keyword>
<evidence type="ECO:0000256" key="1">
    <source>
        <dbReference type="ARBA" id="ARBA00002526"/>
    </source>
</evidence>
<evidence type="ECO:0000256" key="10">
    <source>
        <dbReference type="RuleBase" id="RU000485"/>
    </source>
</evidence>
<evidence type="ECO:0000313" key="13">
    <source>
        <dbReference type="Proteomes" id="UP000240830"/>
    </source>
</evidence>
<protein>
    <recommendedName>
        <fullName evidence="10">6-phosphogluconate dehydrogenase, decarboxylating</fullName>
        <ecNumber evidence="10">1.1.1.44</ecNumber>
    </recommendedName>
</protein>
<dbReference type="UniPathway" id="UPA00115">
    <property type="reaction ID" value="UER00410"/>
</dbReference>
<dbReference type="GO" id="GO:0019521">
    <property type="term" value="P:D-gluconate metabolic process"/>
    <property type="evidence" value="ECO:0007669"/>
    <property type="project" value="UniProtKB-KW"/>
</dbReference>
<evidence type="ECO:0000256" key="3">
    <source>
        <dbReference type="ARBA" id="ARBA00008419"/>
    </source>
</evidence>
<dbReference type="InterPro" id="IPR006184">
    <property type="entry name" value="6PGdom_BS"/>
</dbReference>
<dbReference type="PROSITE" id="PS00461">
    <property type="entry name" value="6PGD"/>
    <property type="match status" value="1"/>
</dbReference>
<keyword evidence="6 10" id="KW-0560">Oxidoreductase</keyword>
<evidence type="ECO:0000256" key="5">
    <source>
        <dbReference type="ARBA" id="ARBA00022857"/>
    </source>
</evidence>
<comment type="pathway">
    <text evidence="2 10">Carbohydrate degradation; pentose phosphate pathway; D-ribulose 5-phosphate from D-glucose 6-phosphate (oxidative stage): step 3/3.</text>
</comment>
<comment type="subunit">
    <text evidence="4">Homodimer.</text>
</comment>
<evidence type="ECO:0000256" key="4">
    <source>
        <dbReference type="ARBA" id="ARBA00011738"/>
    </source>
</evidence>
<gene>
    <name evidence="12" type="ORF">PSACC_02954</name>
</gene>
<evidence type="ECO:0000256" key="2">
    <source>
        <dbReference type="ARBA" id="ARBA00004874"/>
    </source>
</evidence>
<dbReference type="PRINTS" id="PR00076">
    <property type="entry name" value="6PGDHDRGNASE"/>
</dbReference>
<dbReference type="SUPFAM" id="SSF51735">
    <property type="entry name" value="NAD(P)-binding Rossmann-fold domains"/>
    <property type="match status" value="1"/>
</dbReference>
<dbReference type="EMBL" id="MTSL01000184">
    <property type="protein sequence ID" value="PJF17232.1"/>
    <property type="molecule type" value="Genomic_DNA"/>
</dbReference>
<dbReference type="Gene3D" id="1.20.5.320">
    <property type="entry name" value="6-Phosphogluconate Dehydrogenase, domain 3"/>
    <property type="match status" value="1"/>
</dbReference>
<dbReference type="PANTHER" id="PTHR11811">
    <property type="entry name" value="6-PHOSPHOGLUCONATE DEHYDROGENASE"/>
    <property type="match status" value="1"/>
</dbReference>
<dbReference type="InterPro" id="IPR013328">
    <property type="entry name" value="6PGD_dom2"/>
</dbReference>
<dbReference type="SUPFAM" id="SSF48179">
    <property type="entry name" value="6-phosphogluconate dehydrogenase C-terminal domain-like"/>
    <property type="match status" value="1"/>
</dbReference>
<evidence type="ECO:0000256" key="7">
    <source>
        <dbReference type="ARBA" id="ARBA00023064"/>
    </source>
</evidence>
<comment type="caution">
    <text evidence="12">The sequence shown here is derived from an EMBL/GenBank/DDBJ whole genome shotgun (WGS) entry which is preliminary data.</text>
</comment>
<dbReference type="NCBIfam" id="TIGR00873">
    <property type="entry name" value="gnd"/>
    <property type="match status" value="1"/>
</dbReference>
<evidence type="ECO:0000259" key="11">
    <source>
        <dbReference type="SMART" id="SM01350"/>
    </source>
</evidence>
<accession>A0A2H9THH8</accession>
<keyword evidence="8 10" id="KW-0570">Pentose shunt</keyword>
<dbReference type="Gene3D" id="3.40.50.720">
    <property type="entry name" value="NAD(P)-binding Rossmann-like Domain"/>
    <property type="match status" value="1"/>
</dbReference>
<evidence type="ECO:0000256" key="6">
    <source>
        <dbReference type="ARBA" id="ARBA00023002"/>
    </source>
</evidence>
<dbReference type="FunFam" id="1.20.5.320:FF:000002">
    <property type="entry name" value="6-phosphogluconate dehydrogenase, decarboxylating"/>
    <property type="match status" value="1"/>
</dbReference>
<dbReference type="GO" id="GO:0004616">
    <property type="term" value="F:phosphogluconate dehydrogenase (decarboxylating) activity"/>
    <property type="evidence" value="ECO:0007669"/>
    <property type="project" value="UniProtKB-EC"/>
</dbReference>
<dbReference type="FunFam" id="1.10.1040.10:FF:000002">
    <property type="entry name" value="6-phosphogluconate dehydrogenase, decarboxylating"/>
    <property type="match status" value="1"/>
</dbReference>
<dbReference type="InterPro" id="IPR006114">
    <property type="entry name" value="6PGDH_C"/>
</dbReference>
<dbReference type="InterPro" id="IPR006183">
    <property type="entry name" value="Pgluconate_DH"/>
</dbReference>
<feature type="domain" description="6-phosphogluconate dehydrogenase C-terminal" evidence="11">
    <location>
        <begin position="106"/>
        <end position="395"/>
    </location>
</feature>
<dbReference type="Gene3D" id="1.10.1040.10">
    <property type="entry name" value="N-(1-d-carboxylethyl)-l-norvaline Dehydrogenase, domain 2"/>
    <property type="match status" value="1"/>
</dbReference>